<evidence type="ECO:0000313" key="3">
    <source>
        <dbReference type="EMBL" id="CAB5066855.1"/>
    </source>
</evidence>
<dbReference type="SUPFAM" id="SSF46785">
    <property type="entry name" value="Winged helix' DNA-binding domain"/>
    <property type="match status" value="1"/>
</dbReference>
<name>A0A6J7ULV4_9ZZZZ</name>
<evidence type="ECO:0000313" key="2">
    <source>
        <dbReference type="EMBL" id="CAB5025349.1"/>
    </source>
</evidence>
<evidence type="ECO:0000259" key="1">
    <source>
        <dbReference type="PROSITE" id="PS50995"/>
    </source>
</evidence>
<dbReference type="PANTHER" id="PTHR33164:SF104">
    <property type="entry name" value="TRANSCRIPTIONAL REGULATORY PROTEIN"/>
    <property type="match status" value="1"/>
</dbReference>
<dbReference type="InterPro" id="IPR000835">
    <property type="entry name" value="HTH_MarR-typ"/>
</dbReference>
<organism evidence="3">
    <name type="scientific">freshwater metagenome</name>
    <dbReference type="NCBI Taxonomy" id="449393"/>
    <lineage>
        <taxon>unclassified sequences</taxon>
        <taxon>metagenomes</taxon>
        <taxon>ecological metagenomes</taxon>
    </lineage>
</organism>
<dbReference type="EMBL" id="CAFBQU010000040">
    <property type="protein sequence ID" value="CAB5066855.1"/>
    <property type="molecule type" value="Genomic_DNA"/>
</dbReference>
<gene>
    <name evidence="2" type="ORF">UFOPK4098_01104</name>
    <name evidence="3" type="ORF">UFOPK4347_01300</name>
</gene>
<dbReference type="EMBL" id="CAFBPN010000064">
    <property type="protein sequence ID" value="CAB5025349.1"/>
    <property type="molecule type" value="Genomic_DNA"/>
</dbReference>
<dbReference type="InterPro" id="IPR036390">
    <property type="entry name" value="WH_DNA-bd_sf"/>
</dbReference>
<feature type="domain" description="HTH marR-type" evidence="1">
    <location>
        <begin position="18"/>
        <end position="160"/>
    </location>
</feature>
<dbReference type="InterPro" id="IPR039422">
    <property type="entry name" value="MarR/SlyA-like"/>
</dbReference>
<proteinExistence type="predicted"/>
<dbReference type="Gene3D" id="1.10.10.10">
    <property type="entry name" value="Winged helix-like DNA-binding domain superfamily/Winged helix DNA-binding domain"/>
    <property type="match status" value="1"/>
</dbReference>
<dbReference type="GO" id="GO:0003700">
    <property type="term" value="F:DNA-binding transcription factor activity"/>
    <property type="evidence" value="ECO:0007669"/>
    <property type="project" value="InterPro"/>
</dbReference>
<protein>
    <submittedName>
        <fullName evidence="3">Unannotated protein</fullName>
    </submittedName>
</protein>
<dbReference type="InterPro" id="IPR036388">
    <property type="entry name" value="WH-like_DNA-bd_sf"/>
</dbReference>
<sequence>MDHQQLISETVETWAKERPDLNFAAMGIGLKFDIIATATMGLAAEEIADLGINLGEFDVLATLRRNGKNGVLTPTEIASAALVSPSGLTHRLTQLEKMGHIIRQNDPNDRRSSLVRLTPQGRKIADQAIERISEHATQQVSSFSADEVEVLNTALDKVLAVISQRLTAP</sequence>
<dbReference type="PROSITE" id="PS50995">
    <property type="entry name" value="HTH_MARR_2"/>
    <property type="match status" value="1"/>
</dbReference>
<dbReference type="PRINTS" id="PR00598">
    <property type="entry name" value="HTHMARR"/>
</dbReference>
<dbReference type="PANTHER" id="PTHR33164">
    <property type="entry name" value="TRANSCRIPTIONAL REGULATOR, MARR FAMILY"/>
    <property type="match status" value="1"/>
</dbReference>
<dbReference type="SMART" id="SM00347">
    <property type="entry name" value="HTH_MARR"/>
    <property type="match status" value="1"/>
</dbReference>
<reference evidence="3" key="1">
    <citation type="submission" date="2020-05" db="EMBL/GenBank/DDBJ databases">
        <authorList>
            <person name="Chiriac C."/>
            <person name="Salcher M."/>
            <person name="Ghai R."/>
            <person name="Kavagutti S V."/>
        </authorList>
    </citation>
    <scope>NUCLEOTIDE SEQUENCE</scope>
</reference>
<dbReference type="Pfam" id="PF01047">
    <property type="entry name" value="MarR"/>
    <property type="match status" value="1"/>
</dbReference>
<dbReference type="AlphaFoldDB" id="A0A6J7ULV4"/>
<dbReference type="GO" id="GO:0006950">
    <property type="term" value="P:response to stress"/>
    <property type="evidence" value="ECO:0007669"/>
    <property type="project" value="TreeGrafter"/>
</dbReference>
<accession>A0A6J7ULV4</accession>